<evidence type="ECO:0000313" key="3">
    <source>
        <dbReference type="Proteomes" id="UP001194746"/>
    </source>
</evidence>
<sequence>MEGSTAWSDDSSIDESFTSRRPSDASTESYPVFVRSNSDDLSDLEEHPDIPSLNPTSEFYEKPRPPPMVFPPPLGDCSPRPPLWTGNRTGTNHYFREKKWDFFPELAPCEIQTANKFPPKPQKKDHALLNLGAFDFVRKGSRRNPGGRTLAYEMRTSIRSYVQRRLSKHSMDKEKSKRPPRPATAPSEYAHRFSRTHRAPSSNYTNYSDRGSIGPPEHSLDITDHMTRLSVSTLSSIGEYSPPVAAPHPKRHLAVPITPYQRYGAAIWEKQGRGKRVSYRQRDHVRFPRYRHQKALPPRAGFVSANTTPPLNRPTRLKLQKNTRECVRALHNGTSQVLVALDGARQRMIRARVDRRRKRLKAQIRLIGPVNPYTTYGRVDPWV</sequence>
<dbReference type="Proteomes" id="UP001194746">
    <property type="component" value="Unassembled WGS sequence"/>
</dbReference>
<feature type="compositionally biased region" description="Polar residues" evidence="1">
    <location>
        <begin position="199"/>
        <end position="209"/>
    </location>
</feature>
<accession>A0AAD4GWK5</accession>
<name>A0AAD4GWK5_ASPNN</name>
<feature type="region of interest" description="Disordered" evidence="1">
    <location>
        <begin position="1"/>
        <end position="63"/>
    </location>
</feature>
<evidence type="ECO:0000313" key="2">
    <source>
        <dbReference type="EMBL" id="KAF9892874.1"/>
    </source>
</evidence>
<evidence type="ECO:0000256" key="1">
    <source>
        <dbReference type="SAM" id="MobiDB-lite"/>
    </source>
</evidence>
<proteinExistence type="predicted"/>
<comment type="caution">
    <text evidence="2">The sequence shown here is derived from an EMBL/GenBank/DDBJ whole genome shotgun (WGS) entry which is preliminary data.</text>
</comment>
<gene>
    <name evidence="2" type="ORF">FE257_000463</name>
</gene>
<organism evidence="2 3">
    <name type="scientific">Aspergillus nanangensis</name>
    <dbReference type="NCBI Taxonomy" id="2582783"/>
    <lineage>
        <taxon>Eukaryota</taxon>
        <taxon>Fungi</taxon>
        <taxon>Dikarya</taxon>
        <taxon>Ascomycota</taxon>
        <taxon>Pezizomycotina</taxon>
        <taxon>Eurotiomycetes</taxon>
        <taxon>Eurotiomycetidae</taxon>
        <taxon>Eurotiales</taxon>
        <taxon>Aspergillaceae</taxon>
        <taxon>Aspergillus</taxon>
        <taxon>Aspergillus subgen. Circumdati</taxon>
    </lineage>
</organism>
<reference evidence="2" key="1">
    <citation type="journal article" date="2019" name="Beilstein J. Org. Chem.">
        <title>Nanangenines: drimane sesquiterpenoids as the dominant metabolite cohort of a novel Australian fungus, Aspergillus nanangensis.</title>
        <authorList>
            <person name="Lacey H.J."/>
            <person name="Gilchrist C.L.M."/>
            <person name="Crombie A."/>
            <person name="Kalaitzis J.A."/>
            <person name="Vuong D."/>
            <person name="Rutledge P.J."/>
            <person name="Turner P."/>
            <person name="Pitt J.I."/>
            <person name="Lacey E."/>
            <person name="Chooi Y.H."/>
            <person name="Piggott A.M."/>
        </authorList>
    </citation>
    <scope>NUCLEOTIDE SEQUENCE</scope>
    <source>
        <strain evidence="2">MST-FP2251</strain>
    </source>
</reference>
<dbReference type="EMBL" id="VCAU01000010">
    <property type="protein sequence ID" value="KAF9892874.1"/>
    <property type="molecule type" value="Genomic_DNA"/>
</dbReference>
<protein>
    <submittedName>
        <fullName evidence="2">Uncharacterized protein</fullName>
    </submittedName>
</protein>
<feature type="compositionally biased region" description="Polar residues" evidence="1">
    <location>
        <begin position="1"/>
        <end position="16"/>
    </location>
</feature>
<feature type="region of interest" description="Disordered" evidence="1">
    <location>
        <begin position="164"/>
        <end position="211"/>
    </location>
</feature>
<dbReference type="AlphaFoldDB" id="A0AAD4GWK5"/>
<reference evidence="2" key="2">
    <citation type="submission" date="2020-02" db="EMBL/GenBank/DDBJ databases">
        <authorList>
            <person name="Gilchrist C.L.M."/>
            <person name="Chooi Y.-H."/>
        </authorList>
    </citation>
    <scope>NUCLEOTIDE SEQUENCE</scope>
    <source>
        <strain evidence="2">MST-FP2251</strain>
    </source>
</reference>
<keyword evidence="3" id="KW-1185">Reference proteome</keyword>